<dbReference type="PANTHER" id="PTHR28582">
    <property type="entry name" value="TRNA-SPLICING ENDONUCLEASE SUBUNIT SEN15"/>
    <property type="match status" value="1"/>
</dbReference>
<dbReference type="EMBL" id="RCHS01004213">
    <property type="protein sequence ID" value="RMX36876.1"/>
    <property type="molecule type" value="Genomic_DNA"/>
</dbReference>
<dbReference type="InterPro" id="IPR036167">
    <property type="entry name" value="tRNA_intron_Endo_cat-like_sf"/>
</dbReference>
<feature type="domain" description="tRNA-splicing endonuclease subunit Sen15" evidence="4">
    <location>
        <begin position="45"/>
        <end position="152"/>
    </location>
</feature>
<dbReference type="STRING" id="46731.A0A3M6T633"/>
<dbReference type="PANTHER" id="PTHR28582:SF1">
    <property type="entry name" value="TRNA-SPLICING ENDONUCLEASE SUBUNIT SEN15"/>
    <property type="match status" value="1"/>
</dbReference>
<feature type="compositionally biased region" description="Basic residues" evidence="3">
    <location>
        <begin position="161"/>
        <end position="176"/>
    </location>
</feature>
<evidence type="ECO:0000256" key="2">
    <source>
        <dbReference type="ARBA" id="ARBA00022694"/>
    </source>
</evidence>
<dbReference type="AlphaFoldDB" id="A0A3M6T633"/>
<dbReference type="Proteomes" id="UP000275408">
    <property type="component" value="Unassembled WGS sequence"/>
</dbReference>
<name>A0A3M6T633_POCDA</name>
<dbReference type="Pfam" id="PF09631">
    <property type="entry name" value="Sen15"/>
    <property type="match status" value="1"/>
</dbReference>
<dbReference type="GO" id="GO:0005634">
    <property type="term" value="C:nucleus"/>
    <property type="evidence" value="ECO:0007669"/>
    <property type="project" value="UniProtKB-ARBA"/>
</dbReference>
<comment type="similarity">
    <text evidence="1">Belongs to the SEN15 family.</text>
</comment>
<dbReference type="Gene3D" id="3.40.1350.10">
    <property type="match status" value="1"/>
</dbReference>
<gene>
    <name evidence="5" type="ORF">pdam_00000981</name>
</gene>
<comment type="caution">
    <text evidence="5">The sequence shown here is derived from an EMBL/GenBank/DDBJ whole genome shotgun (WGS) entry which is preliminary data.</text>
</comment>
<feature type="region of interest" description="Disordered" evidence="3">
    <location>
        <begin position="146"/>
        <end position="176"/>
    </location>
</feature>
<dbReference type="OrthoDB" id="10002170at2759"/>
<keyword evidence="2" id="KW-0819">tRNA processing</keyword>
<dbReference type="InterPro" id="IPR018593">
    <property type="entry name" value="tRNA-endonuc_su_Sen15"/>
</dbReference>
<keyword evidence="6" id="KW-1185">Reference proteome</keyword>
<evidence type="ECO:0000313" key="6">
    <source>
        <dbReference type="Proteomes" id="UP000275408"/>
    </source>
</evidence>
<dbReference type="SUPFAM" id="SSF53032">
    <property type="entry name" value="tRNA-intron endonuclease catalytic domain-like"/>
    <property type="match status" value="1"/>
</dbReference>
<evidence type="ECO:0000259" key="4">
    <source>
        <dbReference type="Pfam" id="PF09631"/>
    </source>
</evidence>
<dbReference type="OMA" id="CEAKDWW"/>
<reference evidence="5 6" key="1">
    <citation type="journal article" date="2018" name="Sci. Rep.">
        <title>Comparative analysis of the Pocillopora damicornis genome highlights role of immune system in coral evolution.</title>
        <authorList>
            <person name="Cunning R."/>
            <person name="Bay R.A."/>
            <person name="Gillette P."/>
            <person name="Baker A.C."/>
            <person name="Traylor-Knowles N."/>
        </authorList>
    </citation>
    <scope>NUCLEOTIDE SEQUENCE [LARGE SCALE GENOMIC DNA]</scope>
    <source>
        <strain evidence="5">RSMAS</strain>
        <tissue evidence="5">Whole animal</tissue>
    </source>
</reference>
<evidence type="ECO:0000313" key="5">
    <source>
        <dbReference type="EMBL" id="RMX36876.1"/>
    </source>
</evidence>
<organism evidence="5 6">
    <name type="scientific">Pocillopora damicornis</name>
    <name type="common">Cauliflower coral</name>
    <name type="synonym">Millepora damicornis</name>
    <dbReference type="NCBI Taxonomy" id="46731"/>
    <lineage>
        <taxon>Eukaryota</taxon>
        <taxon>Metazoa</taxon>
        <taxon>Cnidaria</taxon>
        <taxon>Anthozoa</taxon>
        <taxon>Hexacorallia</taxon>
        <taxon>Scleractinia</taxon>
        <taxon>Astrocoeniina</taxon>
        <taxon>Pocilloporidae</taxon>
        <taxon>Pocillopora</taxon>
    </lineage>
</organism>
<evidence type="ECO:0000256" key="1">
    <source>
        <dbReference type="ARBA" id="ARBA00006091"/>
    </source>
</evidence>
<proteinExistence type="inferred from homology"/>
<dbReference type="GO" id="GO:0006388">
    <property type="term" value="P:tRNA splicing, via endonucleolytic cleavage and ligation"/>
    <property type="evidence" value="ECO:0007669"/>
    <property type="project" value="InterPro"/>
</dbReference>
<accession>A0A3M6T633</accession>
<protein>
    <recommendedName>
        <fullName evidence="4">tRNA-splicing endonuclease subunit Sen15 domain-containing protein</fullName>
    </recommendedName>
</protein>
<sequence length="176" mass="20165">MASTSTVQHKVTRENWLEAHPKFKEIQSYGFYNEKIPLARAAIGVYMDLCESKHWFKVCIHPCESLKLVYITGKRTKKSQFDVVVPLTIDTTLTTEEIHDIIQEVNLCEEETEEGADACRSRVSSKVTMAFYEADSTIVYYDFSQGLVPPDPPTEEEEVKPKRKRTRPKKGKKTSS</sequence>
<dbReference type="InterPro" id="IPR011856">
    <property type="entry name" value="tRNA_endonuc-like_dom_sf"/>
</dbReference>
<evidence type="ECO:0000256" key="3">
    <source>
        <dbReference type="SAM" id="MobiDB-lite"/>
    </source>
</evidence>
<dbReference type="GO" id="GO:0003676">
    <property type="term" value="F:nucleic acid binding"/>
    <property type="evidence" value="ECO:0007669"/>
    <property type="project" value="InterPro"/>
</dbReference>